<keyword evidence="2" id="KW-0472">Membrane</keyword>
<dbReference type="InterPro" id="IPR011123">
    <property type="entry name" value="Y_Y_Y"/>
</dbReference>
<dbReference type="EMBL" id="LQRT01000017">
    <property type="protein sequence ID" value="KZS40112.1"/>
    <property type="molecule type" value="Genomic_DNA"/>
</dbReference>
<keyword evidence="2" id="KW-0812">Transmembrane</keyword>
<dbReference type="AlphaFoldDB" id="A0A162ZXH8"/>
<keyword evidence="1" id="KW-0597">Phosphoprotein</keyword>
<dbReference type="SMART" id="SM00850">
    <property type="entry name" value="LytTR"/>
    <property type="match status" value="1"/>
</dbReference>
<dbReference type="GO" id="GO:0000155">
    <property type="term" value="F:phosphorelay sensor kinase activity"/>
    <property type="evidence" value="ECO:0007669"/>
    <property type="project" value="TreeGrafter"/>
</dbReference>
<dbReference type="PANTHER" id="PTHR43547">
    <property type="entry name" value="TWO-COMPONENT HISTIDINE KINASE"/>
    <property type="match status" value="1"/>
</dbReference>
<comment type="caution">
    <text evidence="4">The sequence shown here is derived from an EMBL/GenBank/DDBJ whole genome shotgun (WGS) entry which is preliminary data.</text>
</comment>
<proteinExistence type="predicted"/>
<dbReference type="Pfam" id="PF07494">
    <property type="entry name" value="Reg_prop"/>
    <property type="match status" value="1"/>
</dbReference>
<dbReference type="Gene3D" id="2.60.40.10">
    <property type="entry name" value="Immunoglobulins"/>
    <property type="match status" value="1"/>
</dbReference>
<dbReference type="PANTHER" id="PTHR43547:SF2">
    <property type="entry name" value="HYBRID SIGNAL TRANSDUCTION HISTIDINE KINASE C"/>
    <property type="match status" value="1"/>
</dbReference>
<sequence>MLRKNLVIGFLFICIVSQAQDYIYKNFNTSDGLSSSEVYDITQDNNGFLWFATDRGLTSYDGYTFKKYTTKDGITDPVVFNFYEQNDGTILCSTYNKKLFFYDPDKREFSPYTYNSLLNNIPGNYTFNSIKVNDQCDVFINFKGLAGYVILHENGYFENKITDTQGPMFLKTEIEYPNYTYITNKSVGDNELNAHTIEISNYGWYYDTIYNSNKDQIVTIVNNKIYLFNTLHKLKQVLVSEQNILIAGEYDENHFWVGLEQGGLKIYDYNGKLSSHLLPKESVTKILKDHEGGLWLTTIDSGVFYIKNPTVKNYPITNKNQNIHSLTANNKGELYVGYNHGELYKKRNNNLSLFWKPPYDLLHNKVRVQYYKRDSTLLFQSTPFLLKSSAEKIDVITNNMRINALSDNVNYPPLMIGKQIFEYEKDSVFCRTKEGFKKKIFDISHADDGYYLATLSGLFHHKKDSLYDLGKKNPLLSYRIDDIDKKGDRYYLATMGAGLIIKDKDTVFTISTENGLTSNSTTQVYVPREREVYVATNNGFNRILFNNDLKNYSISGFSYKDGLPTNEVNDIELLKDTIWVATKDGLYSVPKKTIERTNQITNRDWLRINSVMVNNVEMHDFDTLHRLSYNQNTIAIGYSAISFKNANNIMYRYRLLNKEKQWNSTKNKEVRYIDLNPGTYTFEIQTKGGNKTWNSESRYLQISIQKPFWKVWWFYSLVSLGIILIIYSFFRFNVLQYNKDIIREFLRLTLKKIKGEKHIINIKESGVEVRLDTSTILFMKSAGNYLEIYTQEKMYLVREKIGSFEKKMPDPLEYIRVHRSYVVRIDKIDQKNHKYVMIDDQKIPVSNKYKENLDKIIL</sequence>
<dbReference type="Gene3D" id="2.40.50.1020">
    <property type="entry name" value="LytTr DNA-binding domain"/>
    <property type="match status" value="1"/>
</dbReference>
<reference evidence="4 5" key="1">
    <citation type="submission" date="2016-01" db="EMBL/GenBank/DDBJ databases">
        <title>The draft genome sequence of Aquimarina sp. RZW4-3-2.</title>
        <authorList>
            <person name="Wang Y."/>
        </authorList>
    </citation>
    <scope>NUCLEOTIDE SEQUENCE [LARGE SCALE GENOMIC DNA]</scope>
    <source>
        <strain evidence="4 5">RZW4-3-2</strain>
    </source>
</reference>
<protein>
    <recommendedName>
        <fullName evidence="3">HTH LytTR-type domain-containing protein</fullName>
    </recommendedName>
</protein>
<dbReference type="RefSeq" id="WP_066314887.1">
    <property type="nucleotide sequence ID" value="NZ_LQRT01000017.1"/>
</dbReference>
<feature type="transmembrane region" description="Helical" evidence="2">
    <location>
        <begin position="712"/>
        <end position="730"/>
    </location>
</feature>
<evidence type="ECO:0000313" key="5">
    <source>
        <dbReference type="Proteomes" id="UP000076715"/>
    </source>
</evidence>
<dbReference type="SUPFAM" id="SSF101898">
    <property type="entry name" value="NHL repeat"/>
    <property type="match status" value="1"/>
</dbReference>
<evidence type="ECO:0000259" key="3">
    <source>
        <dbReference type="PROSITE" id="PS50930"/>
    </source>
</evidence>
<dbReference type="PROSITE" id="PS50930">
    <property type="entry name" value="HTH_LYTTR"/>
    <property type="match status" value="1"/>
</dbReference>
<dbReference type="InterPro" id="IPR013783">
    <property type="entry name" value="Ig-like_fold"/>
</dbReference>
<dbReference type="Pfam" id="PF04397">
    <property type="entry name" value="LytTR"/>
    <property type="match status" value="1"/>
</dbReference>
<accession>A0A162ZXH8</accession>
<keyword evidence="5" id="KW-1185">Reference proteome</keyword>
<keyword evidence="2" id="KW-1133">Transmembrane helix</keyword>
<dbReference type="InterPro" id="IPR007492">
    <property type="entry name" value="LytTR_DNA-bd_dom"/>
</dbReference>
<gene>
    <name evidence="4" type="ORF">AWE51_25310</name>
</gene>
<dbReference type="Gene3D" id="2.130.10.10">
    <property type="entry name" value="YVTN repeat-like/Quinoprotein amine dehydrogenase"/>
    <property type="match status" value="3"/>
</dbReference>
<evidence type="ECO:0000256" key="1">
    <source>
        <dbReference type="ARBA" id="ARBA00022553"/>
    </source>
</evidence>
<evidence type="ECO:0000313" key="4">
    <source>
        <dbReference type="EMBL" id="KZS40112.1"/>
    </source>
</evidence>
<organism evidence="4 5">
    <name type="scientific">Aquimarina aggregata</name>
    <dbReference type="NCBI Taxonomy" id="1642818"/>
    <lineage>
        <taxon>Bacteria</taxon>
        <taxon>Pseudomonadati</taxon>
        <taxon>Bacteroidota</taxon>
        <taxon>Flavobacteriia</taxon>
        <taxon>Flavobacteriales</taxon>
        <taxon>Flavobacteriaceae</taxon>
        <taxon>Aquimarina</taxon>
    </lineage>
</organism>
<dbReference type="Pfam" id="PF07495">
    <property type="entry name" value="Y_Y_Y"/>
    <property type="match status" value="1"/>
</dbReference>
<dbReference type="OrthoDB" id="9809670at2"/>
<dbReference type="Proteomes" id="UP000076715">
    <property type="component" value="Unassembled WGS sequence"/>
</dbReference>
<dbReference type="GO" id="GO:0003677">
    <property type="term" value="F:DNA binding"/>
    <property type="evidence" value="ECO:0007669"/>
    <property type="project" value="InterPro"/>
</dbReference>
<dbReference type="InterPro" id="IPR011110">
    <property type="entry name" value="Reg_prop"/>
</dbReference>
<dbReference type="InterPro" id="IPR015943">
    <property type="entry name" value="WD40/YVTN_repeat-like_dom_sf"/>
</dbReference>
<name>A0A162ZXH8_9FLAO</name>
<evidence type="ECO:0000256" key="2">
    <source>
        <dbReference type="SAM" id="Phobius"/>
    </source>
</evidence>
<dbReference type="STRING" id="1642818.AWE51_25310"/>
<feature type="domain" description="HTH LytTR-type" evidence="3">
    <location>
        <begin position="760"/>
        <end position="858"/>
    </location>
</feature>